<dbReference type="RefSeq" id="XP_053019086.1">
    <property type="nucleotide sequence ID" value="XM_053167917.1"/>
</dbReference>
<evidence type="ECO:0000256" key="6">
    <source>
        <dbReference type="ARBA" id="ARBA00022833"/>
    </source>
</evidence>
<keyword evidence="14" id="KW-1185">Reference proteome</keyword>
<gene>
    <name evidence="13" type="ORF">PtA15_3A902</name>
</gene>
<dbReference type="EMBL" id="CP110423">
    <property type="protein sequence ID" value="WAQ83531.1"/>
    <property type="molecule type" value="Genomic_DNA"/>
</dbReference>
<feature type="domain" description="N-acetyltransferase ESCO zinc-finger" evidence="11">
    <location>
        <begin position="76"/>
        <end position="113"/>
    </location>
</feature>
<evidence type="ECO:0000256" key="2">
    <source>
        <dbReference type="ARBA" id="ARBA00005816"/>
    </source>
</evidence>
<feature type="domain" description="N-acetyltransferase ESCO acetyl-transferase" evidence="12">
    <location>
        <begin position="247"/>
        <end position="317"/>
    </location>
</feature>
<reference evidence="13" key="1">
    <citation type="submission" date="2022-10" db="EMBL/GenBank/DDBJ databases">
        <title>Puccinia triticina Genome sequencing and assembly.</title>
        <authorList>
            <person name="Li C."/>
        </authorList>
    </citation>
    <scope>NUCLEOTIDE SEQUENCE</scope>
    <source>
        <strain evidence="13">Pt15</strain>
    </source>
</reference>
<evidence type="ECO:0000259" key="11">
    <source>
        <dbReference type="Pfam" id="PF13878"/>
    </source>
</evidence>
<feature type="compositionally biased region" description="Polar residues" evidence="10">
    <location>
        <begin position="1"/>
        <end position="11"/>
    </location>
</feature>
<keyword evidence="6" id="KW-0862">Zinc</keyword>
<name>A0ABY7CHA4_9BASI</name>
<dbReference type="GeneID" id="77808812"/>
<evidence type="ECO:0008006" key="15">
    <source>
        <dbReference type="Google" id="ProtNLM"/>
    </source>
</evidence>
<dbReference type="PANTHER" id="PTHR45884:SF2">
    <property type="entry name" value="N-ACETYLTRANSFERASE ECO"/>
    <property type="match status" value="1"/>
</dbReference>
<evidence type="ECO:0000256" key="8">
    <source>
        <dbReference type="ARBA" id="ARBA00023306"/>
    </source>
</evidence>
<dbReference type="InterPro" id="IPR028005">
    <property type="entry name" value="AcTrfase_ESCO_Znf_dom"/>
</dbReference>
<proteinExistence type="inferred from homology"/>
<dbReference type="Pfam" id="PF13880">
    <property type="entry name" value="Acetyltransf_13"/>
    <property type="match status" value="1"/>
</dbReference>
<organism evidence="13 14">
    <name type="scientific">Puccinia triticina</name>
    <dbReference type="NCBI Taxonomy" id="208348"/>
    <lineage>
        <taxon>Eukaryota</taxon>
        <taxon>Fungi</taxon>
        <taxon>Dikarya</taxon>
        <taxon>Basidiomycota</taxon>
        <taxon>Pucciniomycotina</taxon>
        <taxon>Pucciniomycetes</taxon>
        <taxon>Pucciniales</taxon>
        <taxon>Pucciniaceae</taxon>
        <taxon>Puccinia</taxon>
    </lineage>
</organism>
<dbReference type="Pfam" id="PF13878">
    <property type="entry name" value="zf-C2H2_3"/>
    <property type="match status" value="1"/>
</dbReference>
<comment type="similarity">
    <text evidence="2">Belongs to the acetyltransferase family. ECO subfamily.</text>
</comment>
<evidence type="ECO:0000256" key="4">
    <source>
        <dbReference type="ARBA" id="ARBA00022723"/>
    </source>
</evidence>
<comment type="subcellular location">
    <subcellularLocation>
        <location evidence="1">Nucleus</location>
    </subcellularLocation>
</comment>
<evidence type="ECO:0000313" key="13">
    <source>
        <dbReference type="EMBL" id="WAQ83531.1"/>
    </source>
</evidence>
<evidence type="ECO:0000256" key="9">
    <source>
        <dbReference type="ARBA" id="ARBA00023315"/>
    </source>
</evidence>
<evidence type="ECO:0000256" key="5">
    <source>
        <dbReference type="ARBA" id="ARBA00022771"/>
    </source>
</evidence>
<keyword evidence="8" id="KW-0131">Cell cycle</keyword>
<evidence type="ECO:0000256" key="10">
    <source>
        <dbReference type="SAM" id="MobiDB-lite"/>
    </source>
</evidence>
<evidence type="ECO:0000256" key="1">
    <source>
        <dbReference type="ARBA" id="ARBA00004123"/>
    </source>
</evidence>
<keyword evidence="7" id="KW-0539">Nucleus</keyword>
<dbReference type="InterPro" id="IPR028009">
    <property type="entry name" value="ESCO_Acetyltransf_dom"/>
</dbReference>
<feature type="region of interest" description="Disordered" evidence="10">
    <location>
        <begin position="1"/>
        <end position="76"/>
    </location>
</feature>
<evidence type="ECO:0000259" key="12">
    <source>
        <dbReference type="Pfam" id="PF13880"/>
    </source>
</evidence>
<evidence type="ECO:0000313" key="14">
    <source>
        <dbReference type="Proteomes" id="UP001164743"/>
    </source>
</evidence>
<evidence type="ECO:0000256" key="7">
    <source>
        <dbReference type="ARBA" id="ARBA00023242"/>
    </source>
</evidence>
<keyword evidence="4" id="KW-0479">Metal-binding</keyword>
<keyword evidence="5" id="KW-0863">Zinc-finger</keyword>
<keyword evidence="3" id="KW-0808">Transferase</keyword>
<evidence type="ECO:0000256" key="3">
    <source>
        <dbReference type="ARBA" id="ARBA00022679"/>
    </source>
</evidence>
<sequence>MTDARPSSQRSPEAAADPQDLAPPPSRVRVVVPVPGRTKTASDSAGVLATLRGPKRAQDSATNSDRKKKGGGPLAQLTLDLSSRPTTQICKECGMSFVIGVQEDVELHERHHRGVVAGVEWPFGETGECRTVWRAPGGLGSEQIHKVEQVLEMVDRSLDAQALTAEQRRASTLYLYLGEPTTTTGRAGEGEPRKRRKRVVVKGMCVAARIEEGYRIVGGPDSVGDDAGLLRFGETSSELYCSPRAEKTLVGIHRIWSAPGARRAGLGLRLLDAVALTFIYGMAIEGAEMRRGLVAFSQPTESGLALAAAWLGSVFFKIFID</sequence>
<keyword evidence="9" id="KW-0012">Acyltransferase</keyword>
<protein>
    <recommendedName>
        <fullName evidence="15">N-acetyltransferase ECO1</fullName>
    </recommendedName>
</protein>
<dbReference type="PANTHER" id="PTHR45884">
    <property type="entry name" value="N-ACETYLTRANSFERASE ECO"/>
    <property type="match status" value="1"/>
</dbReference>
<dbReference type="Proteomes" id="UP001164743">
    <property type="component" value="Chromosome 3A"/>
</dbReference>
<accession>A0ABY7CHA4</accession>